<dbReference type="Pfam" id="PF06441">
    <property type="entry name" value="EHN"/>
    <property type="match status" value="1"/>
</dbReference>
<dbReference type="Pfam" id="PF00561">
    <property type="entry name" value="Abhydrolase_1"/>
    <property type="match status" value="1"/>
</dbReference>
<dbReference type="InterPro" id="IPR000639">
    <property type="entry name" value="Epox_hydrolase-like"/>
</dbReference>
<dbReference type="GO" id="GO:0004301">
    <property type="term" value="F:epoxide hydrolase activity"/>
    <property type="evidence" value="ECO:0007669"/>
    <property type="project" value="TreeGrafter"/>
</dbReference>
<comment type="caution">
    <text evidence="5">The sequence shown here is derived from an EMBL/GenBank/DDBJ whole genome shotgun (WGS) entry which is preliminary data.</text>
</comment>
<evidence type="ECO:0000313" key="6">
    <source>
        <dbReference type="Proteomes" id="UP000701801"/>
    </source>
</evidence>
<feature type="domain" description="Epoxide hydrolase N-terminal" evidence="4">
    <location>
        <begin position="20"/>
        <end position="79"/>
    </location>
</feature>
<dbReference type="SUPFAM" id="SSF53474">
    <property type="entry name" value="alpha/beta-Hydrolases"/>
    <property type="match status" value="1"/>
</dbReference>
<dbReference type="PIRSF" id="PIRSF001112">
    <property type="entry name" value="Epoxide_hydrolase"/>
    <property type="match status" value="1"/>
</dbReference>
<dbReference type="Proteomes" id="UP000701801">
    <property type="component" value="Unassembled WGS sequence"/>
</dbReference>
<evidence type="ECO:0008006" key="7">
    <source>
        <dbReference type="Google" id="ProtNLM"/>
    </source>
</evidence>
<dbReference type="PANTHER" id="PTHR21661">
    <property type="entry name" value="EPOXIDE HYDROLASE 1-RELATED"/>
    <property type="match status" value="1"/>
</dbReference>
<keyword evidence="2" id="KW-0378">Hydrolase</keyword>
<gene>
    <name evidence="5" type="ORF">HYALB_00004387</name>
</gene>
<dbReference type="AlphaFoldDB" id="A0A9N9LK58"/>
<name>A0A9N9LK58_9HELO</name>
<evidence type="ECO:0000259" key="3">
    <source>
        <dbReference type="Pfam" id="PF00561"/>
    </source>
</evidence>
<dbReference type="Gene3D" id="3.40.50.1820">
    <property type="entry name" value="alpha/beta hydrolase"/>
    <property type="match status" value="1"/>
</dbReference>
<keyword evidence="6" id="KW-1185">Reference proteome</keyword>
<dbReference type="PRINTS" id="PR00412">
    <property type="entry name" value="EPOXHYDRLASE"/>
</dbReference>
<evidence type="ECO:0000259" key="4">
    <source>
        <dbReference type="Pfam" id="PF06441"/>
    </source>
</evidence>
<dbReference type="GO" id="GO:0097176">
    <property type="term" value="P:epoxide metabolic process"/>
    <property type="evidence" value="ECO:0007669"/>
    <property type="project" value="TreeGrafter"/>
</dbReference>
<accession>A0A9N9LK58</accession>
<proteinExistence type="inferred from homology"/>
<evidence type="ECO:0000256" key="2">
    <source>
        <dbReference type="ARBA" id="ARBA00022801"/>
    </source>
</evidence>
<organism evidence="5 6">
    <name type="scientific">Hymenoscyphus albidus</name>
    <dbReference type="NCBI Taxonomy" id="595503"/>
    <lineage>
        <taxon>Eukaryota</taxon>
        <taxon>Fungi</taxon>
        <taxon>Dikarya</taxon>
        <taxon>Ascomycota</taxon>
        <taxon>Pezizomycotina</taxon>
        <taxon>Leotiomycetes</taxon>
        <taxon>Helotiales</taxon>
        <taxon>Helotiaceae</taxon>
        <taxon>Hymenoscyphus</taxon>
    </lineage>
</organism>
<dbReference type="InterPro" id="IPR029058">
    <property type="entry name" value="AB_hydrolase_fold"/>
</dbReference>
<dbReference type="InterPro" id="IPR016292">
    <property type="entry name" value="Epoxide_hydrolase"/>
</dbReference>
<evidence type="ECO:0000256" key="1">
    <source>
        <dbReference type="ARBA" id="ARBA00010088"/>
    </source>
</evidence>
<comment type="similarity">
    <text evidence="1">Belongs to the peptidase S33 family.</text>
</comment>
<dbReference type="PANTHER" id="PTHR21661:SF39">
    <property type="entry name" value="HYDROLASE, PUTATIVE (AFU_ORTHOLOGUE AFUA_3G08960)-RELATED"/>
    <property type="match status" value="1"/>
</dbReference>
<feature type="domain" description="AB hydrolase-1" evidence="3">
    <location>
        <begin position="81"/>
        <end position="182"/>
    </location>
</feature>
<evidence type="ECO:0000313" key="5">
    <source>
        <dbReference type="EMBL" id="CAG8974590.1"/>
    </source>
</evidence>
<dbReference type="InterPro" id="IPR010497">
    <property type="entry name" value="Epoxide_hydro_N"/>
</dbReference>
<dbReference type="OrthoDB" id="7130006at2759"/>
<reference evidence="5" key="1">
    <citation type="submission" date="2021-07" db="EMBL/GenBank/DDBJ databases">
        <authorList>
            <person name="Durling M."/>
        </authorList>
    </citation>
    <scope>NUCLEOTIDE SEQUENCE</scope>
</reference>
<protein>
    <recommendedName>
        <fullName evidence="7">Epoxide hydrolase</fullName>
    </recommendedName>
</protein>
<dbReference type="EMBL" id="CAJVRM010000109">
    <property type="protein sequence ID" value="CAG8974590.1"/>
    <property type="molecule type" value="Genomic_DNA"/>
</dbReference>
<dbReference type="InterPro" id="IPR000073">
    <property type="entry name" value="AB_hydrolase_1"/>
</dbReference>
<sequence length="366" mass="40365">MSQMVPDFSTVPAGAIVAPTPFTVDIPEAALEELKTLVELSKLPKKTYENTTTEKYHGLTRSWLENAKSYWAHEFEWDAVPLVLIHGWPGSFLEFLPLLKLLKEEYKPATLPYHVIVPSLPGFAFSDAPPLKRDFDLSDAAAIIDKLMIDLGFGGGYVAQGGDVGSKISRILGSKYSSCKAVHVNYCYMPEPAKPLGNVTATDLEDLKRAREFKATGSAYALEQGTRSSTIGLVLSSSPLALLAWVGEKFLEWSDEKPSLDTILESVSLLSLPLEGVWKLGFANSEKTFNSTNHGAQFVAEYYIRKPFGFSSFAKEIAPVPKAWAATSGDLVFYRRNERGGHFAANKMPEVLLEDIKDFVTQVWTG</sequence>